<proteinExistence type="predicted"/>
<protein>
    <submittedName>
        <fullName evidence="3">Piwi domain-containing protein</fullName>
    </submittedName>
</protein>
<name>A0A0N5CV66_THECL</name>
<dbReference type="WBParaSite" id="TCLT_0000419201-mRNA-1">
    <property type="protein sequence ID" value="TCLT_0000419201-mRNA-1"/>
    <property type="gene ID" value="TCLT_0000419201"/>
</dbReference>
<dbReference type="EMBL" id="UYYF01004279">
    <property type="protein sequence ID" value="VDN01253.1"/>
    <property type="molecule type" value="Genomic_DNA"/>
</dbReference>
<evidence type="ECO:0000313" key="1">
    <source>
        <dbReference type="EMBL" id="VDN01253.1"/>
    </source>
</evidence>
<organism evidence="3">
    <name type="scientific">Thelazia callipaeda</name>
    <name type="common">Oriental eyeworm</name>
    <name type="synonym">Parasitic nematode</name>
    <dbReference type="NCBI Taxonomy" id="103827"/>
    <lineage>
        <taxon>Eukaryota</taxon>
        <taxon>Metazoa</taxon>
        <taxon>Ecdysozoa</taxon>
        <taxon>Nematoda</taxon>
        <taxon>Chromadorea</taxon>
        <taxon>Rhabditida</taxon>
        <taxon>Spirurina</taxon>
        <taxon>Spiruromorpha</taxon>
        <taxon>Thelazioidea</taxon>
        <taxon>Thelaziidae</taxon>
        <taxon>Thelazia</taxon>
    </lineage>
</organism>
<reference evidence="3" key="1">
    <citation type="submission" date="2017-02" db="UniProtKB">
        <authorList>
            <consortium name="WormBaseParasite"/>
        </authorList>
    </citation>
    <scope>IDENTIFICATION</scope>
</reference>
<sequence>MIREAVRGQQESSSSRGSIKHAAYPVISLARFPLYQILSPNNTYAHPIYLSADIVLYNRRERAHLGRKVVSAVSTDYAKPEILDEKQAIATYCSCLLPLLSSINCSHTDYKTKLATNTIKTNCS</sequence>
<accession>A0A0N5CV66</accession>
<evidence type="ECO:0000313" key="3">
    <source>
        <dbReference type="WBParaSite" id="TCLT_0000419201-mRNA-1"/>
    </source>
</evidence>
<gene>
    <name evidence="1" type="ORF">TCLT_LOCUS4181</name>
</gene>
<reference evidence="1 2" key="2">
    <citation type="submission" date="2018-11" db="EMBL/GenBank/DDBJ databases">
        <authorList>
            <consortium name="Pathogen Informatics"/>
        </authorList>
    </citation>
    <scope>NUCLEOTIDE SEQUENCE [LARGE SCALE GENOMIC DNA]</scope>
</reference>
<dbReference type="AlphaFoldDB" id="A0A0N5CV66"/>
<dbReference type="Proteomes" id="UP000276776">
    <property type="component" value="Unassembled WGS sequence"/>
</dbReference>
<evidence type="ECO:0000313" key="2">
    <source>
        <dbReference type="Proteomes" id="UP000276776"/>
    </source>
</evidence>
<keyword evidence="2" id="KW-1185">Reference proteome</keyword>